<dbReference type="EMBL" id="CAJOBP010086360">
    <property type="protein sequence ID" value="CAF4932146.1"/>
    <property type="molecule type" value="Genomic_DNA"/>
</dbReference>
<comment type="caution">
    <text evidence="4">The sequence shown here is derived from an EMBL/GenBank/DDBJ whole genome shotgun (WGS) entry which is preliminary data.</text>
</comment>
<keyword evidence="2" id="KW-0514">Muscle protein</keyword>
<dbReference type="InterPro" id="IPR011992">
    <property type="entry name" value="EF-hand-dom_pair"/>
</dbReference>
<evidence type="ECO:0000313" key="5">
    <source>
        <dbReference type="EMBL" id="CAF4932146.1"/>
    </source>
</evidence>
<evidence type="ECO:0000256" key="1">
    <source>
        <dbReference type="ARBA" id="ARBA00022737"/>
    </source>
</evidence>
<dbReference type="EMBL" id="CAJOBP010078237">
    <property type="protein sequence ID" value="CAF4905937.1"/>
    <property type="molecule type" value="Genomic_DNA"/>
</dbReference>
<dbReference type="SUPFAM" id="SSF47473">
    <property type="entry name" value="EF-hand"/>
    <property type="match status" value="1"/>
</dbReference>
<evidence type="ECO:0000313" key="4">
    <source>
        <dbReference type="EMBL" id="CAF4905937.1"/>
    </source>
</evidence>
<dbReference type="InterPro" id="IPR002048">
    <property type="entry name" value="EF_hand_dom"/>
</dbReference>
<feature type="non-terminal residue" evidence="4">
    <location>
        <position position="1"/>
    </location>
</feature>
<gene>
    <name evidence="4" type="ORF">UJA718_LOCUS45746</name>
    <name evidence="5" type="ORF">UJA718_LOCUS46918</name>
</gene>
<dbReference type="GO" id="GO:0005509">
    <property type="term" value="F:calcium ion binding"/>
    <property type="evidence" value="ECO:0007669"/>
    <property type="project" value="InterPro"/>
</dbReference>
<feature type="domain" description="EF-hand" evidence="3">
    <location>
        <begin position="26"/>
        <end position="49"/>
    </location>
</feature>
<evidence type="ECO:0000256" key="2">
    <source>
        <dbReference type="ARBA" id="ARBA00023179"/>
    </source>
</evidence>
<evidence type="ECO:0000259" key="3">
    <source>
        <dbReference type="PROSITE" id="PS50222"/>
    </source>
</evidence>
<protein>
    <recommendedName>
        <fullName evidence="3">EF-hand domain-containing protein</fullName>
    </recommendedName>
</protein>
<organism evidence="4 6">
    <name type="scientific">Rotaria socialis</name>
    <dbReference type="NCBI Taxonomy" id="392032"/>
    <lineage>
        <taxon>Eukaryota</taxon>
        <taxon>Metazoa</taxon>
        <taxon>Spiralia</taxon>
        <taxon>Gnathifera</taxon>
        <taxon>Rotifera</taxon>
        <taxon>Eurotatoria</taxon>
        <taxon>Bdelloidea</taxon>
        <taxon>Philodinida</taxon>
        <taxon>Philodinidae</taxon>
        <taxon>Rotaria</taxon>
    </lineage>
</organism>
<dbReference type="Proteomes" id="UP000663873">
    <property type="component" value="Unassembled WGS sequence"/>
</dbReference>
<dbReference type="PROSITE" id="PS50222">
    <property type="entry name" value="EF_HAND_2"/>
    <property type="match status" value="1"/>
</dbReference>
<accession>A0A821VEK9</accession>
<keyword evidence="6" id="KW-1185">Reference proteome</keyword>
<proteinExistence type="predicted"/>
<dbReference type="PANTHER" id="PTHR23049">
    <property type="entry name" value="MYOSIN REGULATORY LIGHT CHAIN 2"/>
    <property type="match status" value="1"/>
</dbReference>
<dbReference type="AlphaFoldDB" id="A0A821VEK9"/>
<evidence type="ECO:0000313" key="6">
    <source>
        <dbReference type="Proteomes" id="UP000663873"/>
    </source>
</evidence>
<dbReference type="Gene3D" id="1.10.238.10">
    <property type="entry name" value="EF-hand"/>
    <property type="match status" value="1"/>
</dbReference>
<sequence length="49" mass="5386">MLEETGGPVNFTKLLTLFGDRLNGTDAEDILMHAFKTFDADAKGSLNRN</sequence>
<dbReference type="InterPro" id="IPR050403">
    <property type="entry name" value="Myosin_RLC"/>
</dbReference>
<keyword evidence="1" id="KW-0677">Repeat</keyword>
<reference evidence="4" key="1">
    <citation type="submission" date="2021-02" db="EMBL/GenBank/DDBJ databases">
        <authorList>
            <person name="Nowell W R."/>
        </authorList>
    </citation>
    <scope>NUCLEOTIDE SEQUENCE</scope>
</reference>
<name>A0A821VEK9_9BILA</name>